<name>A0A0B5DYD2_9RHOB</name>
<organism evidence="9 10">
    <name type="scientific">Celeribacter indicus</name>
    <dbReference type="NCBI Taxonomy" id="1208324"/>
    <lineage>
        <taxon>Bacteria</taxon>
        <taxon>Pseudomonadati</taxon>
        <taxon>Pseudomonadota</taxon>
        <taxon>Alphaproteobacteria</taxon>
        <taxon>Rhodobacterales</taxon>
        <taxon>Roseobacteraceae</taxon>
        <taxon>Celeribacter</taxon>
    </lineage>
</organism>
<keyword evidence="10" id="KW-1185">Reference proteome</keyword>
<keyword evidence="4" id="KW-0378">Hydrolase</keyword>
<evidence type="ECO:0000256" key="4">
    <source>
        <dbReference type="ARBA" id="ARBA00022801"/>
    </source>
</evidence>
<dbReference type="Gene3D" id="3.10.450.350">
    <property type="match status" value="2"/>
</dbReference>
<feature type="domain" description="M23ase beta-sheet core" evidence="8">
    <location>
        <begin position="260"/>
        <end position="357"/>
    </location>
</feature>
<dbReference type="GO" id="GO:0046872">
    <property type="term" value="F:metal ion binding"/>
    <property type="evidence" value="ECO:0007669"/>
    <property type="project" value="UniProtKB-KW"/>
</dbReference>
<evidence type="ECO:0000256" key="7">
    <source>
        <dbReference type="SAM" id="SignalP"/>
    </source>
</evidence>
<reference evidence="9 10" key="1">
    <citation type="journal article" date="2014" name="Int. J. Syst. Evol. Microbiol.">
        <title>Celeribacter indicus sp. nov., a polycyclic aromatic hydrocarbon-degrading bacterium from deep-sea sediment and reclassification of Huaishuia halophila as Celeribacter halophilus comb. nov.</title>
        <authorList>
            <person name="Lai Q."/>
            <person name="Cao J."/>
            <person name="Yuan J."/>
            <person name="Li F."/>
            <person name="Shao Z."/>
        </authorList>
    </citation>
    <scope>NUCLEOTIDE SEQUENCE [LARGE SCALE GENOMIC DNA]</scope>
    <source>
        <strain evidence="9">P73</strain>
    </source>
</reference>
<evidence type="ECO:0000256" key="3">
    <source>
        <dbReference type="ARBA" id="ARBA00022723"/>
    </source>
</evidence>
<dbReference type="CDD" id="cd12797">
    <property type="entry name" value="M23_peptidase"/>
    <property type="match status" value="1"/>
</dbReference>
<keyword evidence="2" id="KW-0645">Protease</keyword>
<evidence type="ECO:0000313" key="9">
    <source>
        <dbReference type="EMBL" id="AJE45731.1"/>
    </source>
</evidence>
<protein>
    <submittedName>
        <fullName evidence="9">Peptidase M23B</fullName>
    </submittedName>
</protein>
<proteinExistence type="predicted"/>
<dbReference type="Gene3D" id="2.70.70.10">
    <property type="entry name" value="Glucose Permease (Domain IIA)"/>
    <property type="match status" value="1"/>
</dbReference>
<dbReference type="InterPro" id="IPR050570">
    <property type="entry name" value="Cell_wall_metabolism_enzyme"/>
</dbReference>
<dbReference type="OrthoDB" id="9805070at2"/>
<dbReference type="InterPro" id="IPR011055">
    <property type="entry name" value="Dup_hybrid_motif"/>
</dbReference>
<dbReference type="PANTHER" id="PTHR21666">
    <property type="entry name" value="PEPTIDASE-RELATED"/>
    <property type="match status" value="1"/>
</dbReference>
<dbReference type="KEGG" id="cid:P73_1016"/>
<evidence type="ECO:0000256" key="5">
    <source>
        <dbReference type="ARBA" id="ARBA00022833"/>
    </source>
</evidence>
<dbReference type="SUPFAM" id="SSF51261">
    <property type="entry name" value="Duplicated hybrid motif"/>
    <property type="match status" value="1"/>
</dbReference>
<dbReference type="Proteomes" id="UP000031521">
    <property type="component" value="Chromosome"/>
</dbReference>
<dbReference type="GO" id="GO:0006508">
    <property type="term" value="P:proteolysis"/>
    <property type="evidence" value="ECO:0007669"/>
    <property type="project" value="UniProtKB-KW"/>
</dbReference>
<keyword evidence="5" id="KW-0862">Zinc</keyword>
<evidence type="ECO:0000313" key="10">
    <source>
        <dbReference type="Proteomes" id="UP000031521"/>
    </source>
</evidence>
<evidence type="ECO:0000256" key="6">
    <source>
        <dbReference type="ARBA" id="ARBA00023049"/>
    </source>
</evidence>
<keyword evidence="3" id="KW-0479">Metal-binding</keyword>
<dbReference type="PANTHER" id="PTHR21666:SF288">
    <property type="entry name" value="CELL DIVISION PROTEIN YTFB"/>
    <property type="match status" value="1"/>
</dbReference>
<evidence type="ECO:0000259" key="8">
    <source>
        <dbReference type="Pfam" id="PF01551"/>
    </source>
</evidence>
<dbReference type="AlphaFoldDB" id="A0A0B5DYD2"/>
<comment type="cofactor">
    <cofactor evidence="1">
        <name>Zn(2+)</name>
        <dbReference type="ChEBI" id="CHEBI:29105"/>
    </cofactor>
</comment>
<feature type="signal peptide" evidence="7">
    <location>
        <begin position="1"/>
        <end position="21"/>
    </location>
</feature>
<keyword evidence="6" id="KW-0482">Metalloprotease</keyword>
<dbReference type="RefSeq" id="WP_052453045.1">
    <property type="nucleotide sequence ID" value="NZ_CP004393.1"/>
</dbReference>
<keyword evidence="7" id="KW-0732">Signal</keyword>
<dbReference type="EMBL" id="CP004393">
    <property type="protein sequence ID" value="AJE45731.1"/>
    <property type="molecule type" value="Genomic_DNA"/>
</dbReference>
<gene>
    <name evidence="9" type="ORF">P73_1016</name>
</gene>
<dbReference type="GO" id="GO:0004222">
    <property type="term" value="F:metalloendopeptidase activity"/>
    <property type="evidence" value="ECO:0007669"/>
    <property type="project" value="TreeGrafter"/>
</dbReference>
<dbReference type="InterPro" id="IPR016047">
    <property type="entry name" value="M23ase_b-sheet_dom"/>
</dbReference>
<evidence type="ECO:0000256" key="2">
    <source>
        <dbReference type="ARBA" id="ARBA00022670"/>
    </source>
</evidence>
<evidence type="ECO:0000256" key="1">
    <source>
        <dbReference type="ARBA" id="ARBA00001947"/>
    </source>
</evidence>
<sequence length="392" mass="41436">MTNTKNTIALLLALLAGPLHAEAIPATDTDTPSVVTTTTSEAVIAVGDSLDRVLARSGILPANRLEAALALEGVYDLRDLRPGDLLRWTTQAGDSSRLSSLQLLVSNGVEVSLSFTDAVEAVRLEPEVTTQDRQEAFVLDGSLYDALVAADAPARLAVDLTALMAGQVDFRRDLRGGEEFALVWQEDRLPDGSLAGEPRMSYARLSLNGHQFELVATDPTSPVLLFEDGELVQRSSPPIMGARLSSVFGNRNHPVLGGRRMHTGIDYAAATGTPVSATGAGRVVRAETMRGYGLTVDIDHGGGVTTRYAHLSAFNEGIVPGARIRAGDRIGAVGATGLVSGPNLHYEVLVDGRPVDPLEEEVLQAQEFASAADIEALTKGRAATGYSTEQDS</sequence>
<dbReference type="Pfam" id="PF01551">
    <property type="entry name" value="Peptidase_M23"/>
    <property type="match status" value="1"/>
</dbReference>
<dbReference type="STRING" id="1208324.P73_1016"/>
<dbReference type="HOGENOM" id="CLU_026846_2_2_5"/>
<feature type="chain" id="PRO_5002100659" evidence="7">
    <location>
        <begin position="22"/>
        <end position="392"/>
    </location>
</feature>
<accession>A0A0B5DYD2</accession>